<evidence type="ECO:0000256" key="7">
    <source>
        <dbReference type="ARBA" id="ARBA00023170"/>
    </source>
</evidence>
<dbReference type="Proteomes" id="UP001378592">
    <property type="component" value="Unassembled WGS sequence"/>
</dbReference>
<feature type="transmembrane region" description="Helical" evidence="9">
    <location>
        <begin position="249"/>
        <end position="274"/>
    </location>
</feature>
<feature type="transmembrane region" description="Helical" evidence="9">
    <location>
        <begin position="84"/>
        <end position="110"/>
    </location>
</feature>
<keyword evidence="6 9" id="KW-0472">Membrane</keyword>
<keyword evidence="5" id="KW-0297">G-protein coupled receptor</keyword>
<dbReference type="InterPro" id="IPR017452">
    <property type="entry name" value="GPCR_Rhodpsn_7TM"/>
</dbReference>
<feature type="transmembrane region" description="Helical" evidence="9">
    <location>
        <begin position="200"/>
        <end position="223"/>
    </location>
</feature>
<organism evidence="11 12">
    <name type="scientific">Gryllus longicercus</name>
    <dbReference type="NCBI Taxonomy" id="2509291"/>
    <lineage>
        <taxon>Eukaryota</taxon>
        <taxon>Metazoa</taxon>
        <taxon>Ecdysozoa</taxon>
        <taxon>Arthropoda</taxon>
        <taxon>Hexapoda</taxon>
        <taxon>Insecta</taxon>
        <taxon>Pterygota</taxon>
        <taxon>Neoptera</taxon>
        <taxon>Polyneoptera</taxon>
        <taxon>Orthoptera</taxon>
        <taxon>Ensifera</taxon>
        <taxon>Gryllidea</taxon>
        <taxon>Grylloidea</taxon>
        <taxon>Gryllidae</taxon>
        <taxon>Gryllinae</taxon>
        <taxon>Gryllus</taxon>
    </lineage>
</organism>
<evidence type="ECO:0000313" key="11">
    <source>
        <dbReference type="EMBL" id="KAK7870906.1"/>
    </source>
</evidence>
<feature type="transmembrane region" description="Helical" evidence="9">
    <location>
        <begin position="295"/>
        <end position="319"/>
    </location>
</feature>
<dbReference type="AlphaFoldDB" id="A0AAN9VW11"/>
<comment type="similarity">
    <text evidence="2">Belongs to the G-protein coupled receptor 1 family.</text>
</comment>
<protein>
    <recommendedName>
        <fullName evidence="10">G-protein coupled receptors family 1 profile domain-containing protein</fullName>
    </recommendedName>
</protein>
<keyword evidence="8" id="KW-0807">Transducer</keyword>
<dbReference type="InterPro" id="IPR000276">
    <property type="entry name" value="GPCR_Rhodpsn"/>
</dbReference>
<evidence type="ECO:0000256" key="6">
    <source>
        <dbReference type="ARBA" id="ARBA00023136"/>
    </source>
</evidence>
<dbReference type="GO" id="GO:0016020">
    <property type="term" value="C:membrane"/>
    <property type="evidence" value="ECO:0007669"/>
    <property type="project" value="UniProtKB-SubCell"/>
</dbReference>
<evidence type="ECO:0000256" key="8">
    <source>
        <dbReference type="ARBA" id="ARBA00023224"/>
    </source>
</evidence>
<feature type="transmembrane region" description="Helical" evidence="9">
    <location>
        <begin position="122"/>
        <end position="141"/>
    </location>
</feature>
<dbReference type="SMART" id="SM01381">
    <property type="entry name" value="7TM_GPCR_Srsx"/>
    <property type="match status" value="1"/>
</dbReference>
<evidence type="ECO:0000256" key="1">
    <source>
        <dbReference type="ARBA" id="ARBA00004141"/>
    </source>
</evidence>
<dbReference type="Pfam" id="PF00001">
    <property type="entry name" value="7tm_1"/>
    <property type="match status" value="1"/>
</dbReference>
<keyword evidence="4 9" id="KW-1133">Transmembrane helix</keyword>
<evidence type="ECO:0000256" key="9">
    <source>
        <dbReference type="SAM" id="Phobius"/>
    </source>
</evidence>
<name>A0AAN9VW11_9ORTH</name>
<dbReference type="PANTHER" id="PTHR24235:SF12">
    <property type="entry name" value="G-PROTEIN COUPLED RECEPTORS FAMILY 1 PROFILE DOMAIN-CONTAINING PROTEIN"/>
    <property type="match status" value="1"/>
</dbReference>
<keyword evidence="3 9" id="KW-0812">Transmembrane</keyword>
<evidence type="ECO:0000256" key="3">
    <source>
        <dbReference type="ARBA" id="ARBA00022692"/>
    </source>
</evidence>
<sequence length="438" mass="50465">MCMSHETITTKRSDEISHYYNITSNANCTENAEFPQCLSWELDISNVYHPVISALVDSSDNVRPNFSDHDFLTEIWIRKPDWQIALTVLAFLPFVIVGVFGNALIIYAVVSRCVLRTSTNLLLANMAAADAATLLVCPALFVCTASFQNYILGKVGCKMEGFINCAFLLTAVLNVTAISYDRLTAVILPHEARLSHTGTYVIMIGTWSLGALFSVPFIAYRVYKEREWANFLEKYCTETKTVLPHYWNVIIVLLVWLPLTIMVTCYSGIIIKLHRYEKEVLNRENPRTVKWKMKVIRTTFIVLTVFVIFRVPYTALIFWRTELLRNSQQNQIITDHFVVLWFISRYLIFINAAINPFIYGFSNENFKRALRCMEVSRWLFSGTSGSSDVTPPQKKDKQFEKVQHEIYQPDPKEQPVLQQWMVHPLEGKPKTESTECYI</sequence>
<evidence type="ECO:0000256" key="4">
    <source>
        <dbReference type="ARBA" id="ARBA00022989"/>
    </source>
</evidence>
<evidence type="ECO:0000256" key="5">
    <source>
        <dbReference type="ARBA" id="ARBA00023040"/>
    </source>
</evidence>
<dbReference type="Gene3D" id="1.20.1070.10">
    <property type="entry name" value="Rhodopsin 7-helix transmembrane proteins"/>
    <property type="match status" value="1"/>
</dbReference>
<dbReference type="EMBL" id="JAZDUA010000049">
    <property type="protein sequence ID" value="KAK7870906.1"/>
    <property type="molecule type" value="Genomic_DNA"/>
</dbReference>
<evidence type="ECO:0000313" key="12">
    <source>
        <dbReference type="Proteomes" id="UP001378592"/>
    </source>
</evidence>
<dbReference type="SUPFAM" id="SSF81321">
    <property type="entry name" value="Family A G protein-coupled receptor-like"/>
    <property type="match status" value="1"/>
</dbReference>
<keyword evidence="12" id="KW-1185">Reference proteome</keyword>
<accession>A0AAN9VW11</accession>
<feature type="domain" description="G-protein coupled receptors family 1 profile" evidence="10">
    <location>
        <begin position="101"/>
        <end position="359"/>
    </location>
</feature>
<comment type="caution">
    <text evidence="11">The sequence shown here is derived from an EMBL/GenBank/DDBJ whole genome shotgun (WGS) entry which is preliminary data.</text>
</comment>
<evidence type="ECO:0000256" key="2">
    <source>
        <dbReference type="ARBA" id="ARBA00010663"/>
    </source>
</evidence>
<feature type="transmembrane region" description="Helical" evidence="9">
    <location>
        <begin position="339"/>
        <end position="361"/>
    </location>
</feature>
<evidence type="ECO:0000259" key="10">
    <source>
        <dbReference type="PROSITE" id="PS50262"/>
    </source>
</evidence>
<dbReference type="PANTHER" id="PTHR24235">
    <property type="entry name" value="NEUROPEPTIDE Y RECEPTOR"/>
    <property type="match status" value="1"/>
</dbReference>
<dbReference type="PROSITE" id="PS50262">
    <property type="entry name" value="G_PROTEIN_RECEP_F1_2"/>
    <property type="match status" value="1"/>
</dbReference>
<keyword evidence="7" id="KW-0675">Receptor</keyword>
<dbReference type="GO" id="GO:0004930">
    <property type="term" value="F:G protein-coupled receptor activity"/>
    <property type="evidence" value="ECO:0007669"/>
    <property type="project" value="UniProtKB-KW"/>
</dbReference>
<proteinExistence type="inferred from homology"/>
<dbReference type="PRINTS" id="PR00237">
    <property type="entry name" value="GPCRRHODOPSN"/>
</dbReference>
<gene>
    <name evidence="11" type="ORF">R5R35_005494</name>
</gene>
<reference evidence="11 12" key="1">
    <citation type="submission" date="2024-03" db="EMBL/GenBank/DDBJ databases">
        <title>The genome assembly and annotation of the cricket Gryllus longicercus Weissman &amp; Gray.</title>
        <authorList>
            <person name="Szrajer S."/>
            <person name="Gray D."/>
            <person name="Ylla G."/>
        </authorList>
    </citation>
    <scope>NUCLEOTIDE SEQUENCE [LARGE SCALE GENOMIC DNA]</scope>
    <source>
        <strain evidence="11">DAG 2021-001</strain>
        <tissue evidence="11">Whole body minus gut</tissue>
    </source>
</reference>
<comment type="subcellular location">
    <subcellularLocation>
        <location evidence="1">Membrane</location>
        <topology evidence="1">Multi-pass membrane protein</topology>
    </subcellularLocation>
</comment>
<feature type="transmembrane region" description="Helical" evidence="9">
    <location>
        <begin position="161"/>
        <end position="180"/>
    </location>
</feature>